<name>A0A9N8H426_9STRA</name>
<evidence type="ECO:0000313" key="3">
    <source>
        <dbReference type="Proteomes" id="UP001153069"/>
    </source>
</evidence>
<feature type="compositionally biased region" description="Basic and acidic residues" evidence="1">
    <location>
        <begin position="103"/>
        <end position="121"/>
    </location>
</feature>
<protein>
    <submittedName>
        <fullName evidence="2">Uncharacterized protein</fullName>
    </submittedName>
</protein>
<feature type="compositionally biased region" description="Basic and acidic residues" evidence="1">
    <location>
        <begin position="328"/>
        <end position="338"/>
    </location>
</feature>
<feature type="region of interest" description="Disordered" evidence="1">
    <location>
        <begin position="90"/>
        <end position="187"/>
    </location>
</feature>
<gene>
    <name evidence="2" type="ORF">SEMRO_52_G030810.1</name>
</gene>
<keyword evidence="3" id="KW-1185">Reference proteome</keyword>
<evidence type="ECO:0000256" key="1">
    <source>
        <dbReference type="SAM" id="MobiDB-lite"/>
    </source>
</evidence>
<organism evidence="2 3">
    <name type="scientific">Seminavis robusta</name>
    <dbReference type="NCBI Taxonomy" id="568900"/>
    <lineage>
        <taxon>Eukaryota</taxon>
        <taxon>Sar</taxon>
        <taxon>Stramenopiles</taxon>
        <taxon>Ochrophyta</taxon>
        <taxon>Bacillariophyta</taxon>
        <taxon>Bacillariophyceae</taxon>
        <taxon>Bacillariophycidae</taxon>
        <taxon>Naviculales</taxon>
        <taxon>Naviculaceae</taxon>
        <taxon>Seminavis</taxon>
    </lineage>
</organism>
<feature type="region of interest" description="Disordered" evidence="1">
    <location>
        <begin position="368"/>
        <end position="423"/>
    </location>
</feature>
<proteinExistence type="predicted"/>
<accession>A0A9N8H426</accession>
<dbReference type="EMBL" id="CAICTM010000051">
    <property type="protein sequence ID" value="CAB9499017.1"/>
    <property type="molecule type" value="Genomic_DNA"/>
</dbReference>
<feature type="region of interest" description="Disordered" evidence="1">
    <location>
        <begin position="311"/>
        <end position="338"/>
    </location>
</feature>
<dbReference type="AlphaFoldDB" id="A0A9N8H426"/>
<comment type="caution">
    <text evidence="2">The sequence shown here is derived from an EMBL/GenBank/DDBJ whole genome shotgun (WGS) entry which is preliminary data.</text>
</comment>
<evidence type="ECO:0000313" key="2">
    <source>
        <dbReference type="EMBL" id="CAB9499017.1"/>
    </source>
</evidence>
<dbReference type="Proteomes" id="UP001153069">
    <property type="component" value="Unassembled WGS sequence"/>
</dbReference>
<reference evidence="2" key="1">
    <citation type="submission" date="2020-06" db="EMBL/GenBank/DDBJ databases">
        <authorList>
            <consortium name="Plant Systems Biology data submission"/>
        </authorList>
    </citation>
    <scope>NUCLEOTIDE SEQUENCE</scope>
    <source>
        <strain evidence="2">D6</strain>
    </source>
</reference>
<sequence>MPLPGSWLDSECADAEAYANATRILYSGCPLCLEEDTCNLCFEFKLNKSRAPGDRWATRNPKDHAPISPPETLSASRILFMEKMGHVFDSGLGANSKKKRSKTTNDKKGTCQGKKTGEKRTAAGGQRSRTAKHRQGKRKESSSGAAESKQSRLNFTVEGYPRESSEYEPSEGKIVYRPPGYGQSKEDKDDGIIARHCDICHLKPCLATAWDQKIRDSCHKHLIADKRTINFTKKAVEKMLQKEHCRLFMKRYRIKDPIPVCIVSTSELKVDVYGKRMLDDEANMESSDEDETVDGDLEELKVDLYGNVKLSCKDDSSNDSSDDESESDERGGRMQREDQVYEIVLDSSDEEGDEELYRPVFPKQSETVKVVRKQTDAPPATKANRVSIGSVNNKLEAKEGNKVESLSSCSSDDDEMEFTMKFT</sequence>